<keyword evidence="28" id="KW-1185">Reference proteome</keyword>
<dbReference type="SUPFAM" id="SSF54897">
    <property type="entry name" value="Protease propeptides/inhibitors"/>
    <property type="match status" value="1"/>
</dbReference>
<evidence type="ECO:0000256" key="7">
    <source>
        <dbReference type="ARBA" id="ARBA00022696"/>
    </source>
</evidence>
<evidence type="ECO:0000256" key="19">
    <source>
        <dbReference type="ARBA" id="ARBA00053927"/>
    </source>
</evidence>
<comment type="catalytic activity">
    <reaction evidence="18">
        <text>Release of C-terminal Arg and Lys from a polypeptide.</text>
        <dbReference type="EC" id="3.4.17.20"/>
    </reaction>
</comment>
<keyword evidence="15" id="KW-1015">Disulfide bond</keyword>
<organism evidence="27 28">
    <name type="scientific">Engystomops pustulosus</name>
    <name type="common">Tungara frog</name>
    <name type="synonym">Physalaemus pustulosus</name>
    <dbReference type="NCBI Taxonomy" id="76066"/>
    <lineage>
        <taxon>Eukaryota</taxon>
        <taxon>Metazoa</taxon>
        <taxon>Chordata</taxon>
        <taxon>Craniata</taxon>
        <taxon>Vertebrata</taxon>
        <taxon>Euteleostomi</taxon>
        <taxon>Amphibia</taxon>
        <taxon>Batrachia</taxon>
        <taxon>Anura</taxon>
        <taxon>Neobatrachia</taxon>
        <taxon>Hyloidea</taxon>
        <taxon>Leptodactylidae</taxon>
        <taxon>Leiuperinae</taxon>
        <taxon>Engystomops</taxon>
    </lineage>
</organism>
<evidence type="ECO:0000256" key="21">
    <source>
        <dbReference type="ARBA" id="ARBA00070087"/>
    </source>
</evidence>
<gene>
    <name evidence="27" type="ORF">GDO81_005222</name>
</gene>
<sequence length="436" mass="49870">MKTYLLLFVLGVFLWKNQAVAFRFSSNPTTTAPPVEPQDQVIYVLPRTDRQALVLQNITSSFDELIVLWKPDSPEHIQKNKEVHFYVNASLVDEVKTKLKESSITYTVLVENTQDLIDQQTYNDTVGQRSSASYYEQYHSLEDIYYWIEQMVESHPGMLEKINIGSSFEKRPLYVLKMTGKEKTATNTIWIDCGIHAREWISPAFCLWFVGHAVGFYGTDEYMTNLLKYTNFYILPVMNVDGYHYTWNTNRMWRKNRSKHGNNKCYGTDLNRNFDAGWCGPGASSNPCHDTYCGPYPESEPEVAAVVSFIKQHKDTIKGYITIHSYSQMVLFPYSYTTEKSKDHDELLRLANKVADGIRLKNRSRYASGPGADTIYLAPGGSDDWAYDLGIKYSFTIELRDKGTYGFLLPPSLIKPTCSEALTAIKIISAHIVKNL</sequence>
<dbReference type="FunFam" id="3.30.70.340:FF:000003">
    <property type="entry name" value="Carboxypeptidase B2"/>
    <property type="match status" value="1"/>
</dbReference>
<evidence type="ECO:0000256" key="24">
    <source>
        <dbReference type="PROSITE-ProRule" id="PRU01379"/>
    </source>
</evidence>
<comment type="subcellular location">
    <subcellularLocation>
        <location evidence="2">Secreted</location>
    </subcellularLocation>
</comment>
<evidence type="ECO:0000313" key="27">
    <source>
        <dbReference type="EMBL" id="KAG8586049.1"/>
    </source>
</evidence>
<feature type="signal peptide" evidence="25">
    <location>
        <begin position="1"/>
        <end position="21"/>
    </location>
</feature>
<evidence type="ECO:0000256" key="22">
    <source>
        <dbReference type="ARBA" id="ARBA00075534"/>
    </source>
</evidence>
<feature type="active site" description="Proton donor/acceptor" evidence="24">
    <location>
        <position position="398"/>
    </location>
</feature>
<dbReference type="GO" id="GO:0005615">
    <property type="term" value="C:extracellular space"/>
    <property type="evidence" value="ECO:0007669"/>
    <property type="project" value="TreeGrafter"/>
</dbReference>
<dbReference type="GO" id="GO:0042730">
    <property type="term" value="P:fibrinolysis"/>
    <property type="evidence" value="ECO:0007669"/>
    <property type="project" value="UniProtKB-KW"/>
</dbReference>
<evidence type="ECO:0000256" key="23">
    <source>
        <dbReference type="ARBA" id="ARBA00078332"/>
    </source>
</evidence>
<accession>A0AAV7CMP0</accession>
<evidence type="ECO:0000256" key="5">
    <source>
        <dbReference type="ARBA" id="ARBA00022645"/>
    </source>
</evidence>
<dbReference type="CDD" id="cd06246">
    <property type="entry name" value="M14_CPB2"/>
    <property type="match status" value="1"/>
</dbReference>
<dbReference type="Pfam" id="PF00246">
    <property type="entry name" value="Peptidase_M14"/>
    <property type="match status" value="1"/>
</dbReference>
<dbReference type="Pfam" id="PF02244">
    <property type="entry name" value="Propep_M14"/>
    <property type="match status" value="1"/>
</dbReference>
<evidence type="ECO:0000256" key="1">
    <source>
        <dbReference type="ARBA" id="ARBA00001947"/>
    </source>
</evidence>
<dbReference type="FunFam" id="3.40.630.10:FF:000084">
    <property type="entry name" value="Carboxypeptidase B2"/>
    <property type="match status" value="1"/>
</dbReference>
<evidence type="ECO:0000256" key="11">
    <source>
        <dbReference type="ARBA" id="ARBA00022833"/>
    </source>
</evidence>
<keyword evidence="4" id="KW-0964">Secreted</keyword>
<keyword evidence="10" id="KW-0378">Hydrolase</keyword>
<dbReference type="Gene3D" id="3.30.70.340">
    <property type="entry name" value="Metallocarboxypeptidase-like"/>
    <property type="match status" value="1"/>
</dbReference>
<evidence type="ECO:0000256" key="18">
    <source>
        <dbReference type="ARBA" id="ARBA00050711"/>
    </source>
</evidence>
<dbReference type="PRINTS" id="PR00765">
    <property type="entry name" value="CRBOXYPTASEA"/>
</dbReference>
<evidence type="ECO:0000256" key="17">
    <source>
        <dbReference type="ARBA" id="ARBA00023281"/>
    </source>
</evidence>
<dbReference type="SMART" id="SM00631">
    <property type="entry name" value="Zn_pept"/>
    <property type="match status" value="1"/>
</dbReference>
<feature type="domain" description="Peptidase M14" evidence="26">
    <location>
        <begin position="137"/>
        <end position="432"/>
    </location>
</feature>
<keyword evidence="14" id="KW-0865">Zymogen</keyword>
<dbReference type="InterPro" id="IPR033849">
    <property type="entry name" value="CPB2"/>
</dbReference>
<proteinExistence type="inferred from homology"/>
<evidence type="ECO:0000256" key="10">
    <source>
        <dbReference type="ARBA" id="ARBA00022801"/>
    </source>
</evidence>
<evidence type="ECO:0000256" key="2">
    <source>
        <dbReference type="ARBA" id="ARBA00004613"/>
    </source>
</evidence>
<keyword evidence="7" id="KW-0356">Hemostasis</keyword>
<keyword evidence="8" id="KW-0479">Metal-binding</keyword>
<evidence type="ECO:0000259" key="26">
    <source>
        <dbReference type="PROSITE" id="PS52035"/>
    </source>
</evidence>
<name>A0AAV7CMP0_ENGPU</name>
<dbReference type="GO" id="GO:0006508">
    <property type="term" value="P:proteolysis"/>
    <property type="evidence" value="ECO:0007669"/>
    <property type="project" value="UniProtKB-KW"/>
</dbReference>
<keyword evidence="9 25" id="KW-0732">Signal</keyword>
<keyword evidence="13" id="KW-0094">Blood coagulation</keyword>
<comment type="similarity">
    <text evidence="3 24">Belongs to the peptidase M14 family.</text>
</comment>
<evidence type="ECO:0000256" key="16">
    <source>
        <dbReference type="ARBA" id="ARBA00023180"/>
    </source>
</evidence>
<keyword evidence="6" id="KW-0645">Protease</keyword>
<keyword evidence="12" id="KW-0482">Metalloprotease</keyword>
<dbReference type="GO" id="GO:0007596">
    <property type="term" value="P:blood coagulation"/>
    <property type="evidence" value="ECO:0007669"/>
    <property type="project" value="UniProtKB-KW"/>
</dbReference>
<evidence type="ECO:0000256" key="15">
    <source>
        <dbReference type="ARBA" id="ARBA00023157"/>
    </source>
</evidence>
<dbReference type="EMBL" id="WNYA01000002">
    <property type="protein sequence ID" value="KAG8586049.1"/>
    <property type="molecule type" value="Genomic_DNA"/>
</dbReference>
<comment type="cofactor">
    <cofactor evidence="1">
        <name>Zn(2+)</name>
        <dbReference type="ChEBI" id="CHEBI:29105"/>
    </cofactor>
</comment>
<dbReference type="AlphaFoldDB" id="A0AAV7CMP0"/>
<dbReference type="GO" id="GO:0004181">
    <property type="term" value="F:metallocarboxypeptidase activity"/>
    <property type="evidence" value="ECO:0007669"/>
    <property type="project" value="InterPro"/>
</dbReference>
<dbReference type="Gene3D" id="3.40.630.10">
    <property type="entry name" value="Zn peptidases"/>
    <property type="match status" value="1"/>
</dbReference>
<keyword evidence="5" id="KW-0121">Carboxypeptidase</keyword>
<dbReference type="SUPFAM" id="SSF53187">
    <property type="entry name" value="Zn-dependent exopeptidases"/>
    <property type="match status" value="1"/>
</dbReference>
<reference evidence="27" key="1">
    <citation type="thesis" date="2020" institute="ProQuest LLC" country="789 East Eisenhower Parkway, Ann Arbor, MI, USA">
        <title>Comparative Genomics and Chromosome Evolution.</title>
        <authorList>
            <person name="Mudd A.B."/>
        </authorList>
    </citation>
    <scope>NUCLEOTIDE SEQUENCE</scope>
    <source>
        <strain evidence="27">237g6f4</strain>
        <tissue evidence="27">Blood</tissue>
    </source>
</reference>
<evidence type="ECO:0000256" key="3">
    <source>
        <dbReference type="ARBA" id="ARBA00005988"/>
    </source>
</evidence>
<dbReference type="InterPro" id="IPR000834">
    <property type="entry name" value="Peptidase_M14"/>
</dbReference>
<evidence type="ECO:0000256" key="20">
    <source>
        <dbReference type="ARBA" id="ARBA00066563"/>
    </source>
</evidence>
<evidence type="ECO:0000256" key="6">
    <source>
        <dbReference type="ARBA" id="ARBA00022670"/>
    </source>
</evidence>
<evidence type="ECO:0000256" key="4">
    <source>
        <dbReference type="ARBA" id="ARBA00022525"/>
    </source>
</evidence>
<keyword evidence="11" id="KW-0862">Zinc</keyword>
<keyword evidence="17" id="KW-0280">Fibrinolysis</keyword>
<dbReference type="InterPro" id="IPR057247">
    <property type="entry name" value="CARBOXYPEPT_ZN_2"/>
</dbReference>
<dbReference type="EC" id="3.4.17.20" evidence="20"/>
<evidence type="ECO:0000256" key="8">
    <source>
        <dbReference type="ARBA" id="ARBA00022723"/>
    </source>
</evidence>
<protein>
    <recommendedName>
        <fullName evidence="21">Carboxypeptidase B2</fullName>
        <ecNumber evidence="20">3.4.17.20</ecNumber>
    </recommendedName>
    <alternativeName>
        <fullName evidence="23">Carboxypeptidase U</fullName>
    </alternativeName>
    <alternativeName>
        <fullName evidence="22">Thrombin-activable fibrinolysis inhibitor</fullName>
    </alternativeName>
</protein>
<dbReference type="Proteomes" id="UP000824782">
    <property type="component" value="Unassembled WGS sequence"/>
</dbReference>
<feature type="chain" id="PRO_5043809582" description="Carboxypeptidase B2" evidence="25">
    <location>
        <begin position="22"/>
        <end position="436"/>
    </location>
</feature>
<dbReference type="InterPro" id="IPR036990">
    <property type="entry name" value="M14A-like_propep"/>
</dbReference>
<evidence type="ECO:0000256" key="13">
    <source>
        <dbReference type="ARBA" id="ARBA00023084"/>
    </source>
</evidence>
<evidence type="ECO:0000256" key="14">
    <source>
        <dbReference type="ARBA" id="ARBA00023145"/>
    </source>
</evidence>
<keyword evidence="16" id="KW-0325">Glycoprotein</keyword>
<evidence type="ECO:0000256" key="12">
    <source>
        <dbReference type="ARBA" id="ARBA00023049"/>
    </source>
</evidence>
<evidence type="ECO:0000256" key="9">
    <source>
        <dbReference type="ARBA" id="ARBA00022729"/>
    </source>
</evidence>
<evidence type="ECO:0000256" key="25">
    <source>
        <dbReference type="SAM" id="SignalP"/>
    </source>
</evidence>
<dbReference type="PANTHER" id="PTHR11705:SF17">
    <property type="entry name" value="CARBOXYPEPTIDASE B2"/>
    <property type="match status" value="1"/>
</dbReference>
<dbReference type="GO" id="GO:0008270">
    <property type="term" value="F:zinc ion binding"/>
    <property type="evidence" value="ECO:0007669"/>
    <property type="project" value="InterPro"/>
</dbReference>
<dbReference type="PANTHER" id="PTHR11705">
    <property type="entry name" value="PROTEASE FAMILY M14 CARBOXYPEPTIDASE A,B"/>
    <property type="match status" value="1"/>
</dbReference>
<dbReference type="PROSITE" id="PS52035">
    <property type="entry name" value="PEPTIDASE_M14"/>
    <property type="match status" value="1"/>
</dbReference>
<dbReference type="PROSITE" id="PS00133">
    <property type="entry name" value="CARBOXYPEPT_ZN_2"/>
    <property type="match status" value="1"/>
</dbReference>
<comment type="caution">
    <text evidence="27">The sequence shown here is derived from an EMBL/GenBank/DDBJ whole genome shotgun (WGS) entry which is preliminary data.</text>
</comment>
<comment type="function">
    <text evidence="19">Cleaves C-terminal arginine or lysine residues from biologically active peptides such as kinins or anaphylatoxins in the circulation thereby regulating their activities. Down-regulates fibrinolysis by removing C-terminal lysine residues from fibrin that has already been partially degraded by plasmin.</text>
</comment>
<evidence type="ECO:0000313" key="28">
    <source>
        <dbReference type="Proteomes" id="UP000824782"/>
    </source>
</evidence>
<dbReference type="InterPro" id="IPR003146">
    <property type="entry name" value="M14A_act_pep"/>
</dbReference>